<organism evidence="2 3">
    <name type="scientific">Arthrobacter crystallopoietes BAB-32</name>
    <dbReference type="NCBI Taxonomy" id="1246476"/>
    <lineage>
        <taxon>Bacteria</taxon>
        <taxon>Bacillati</taxon>
        <taxon>Actinomycetota</taxon>
        <taxon>Actinomycetes</taxon>
        <taxon>Micrococcales</taxon>
        <taxon>Micrococcaceae</taxon>
        <taxon>Crystallibacter</taxon>
    </lineage>
</organism>
<dbReference type="Proteomes" id="UP000010729">
    <property type="component" value="Unassembled WGS sequence"/>
</dbReference>
<feature type="transmembrane region" description="Helical" evidence="1">
    <location>
        <begin position="199"/>
        <end position="218"/>
    </location>
</feature>
<dbReference type="RefSeq" id="WP_005269278.1">
    <property type="nucleotide sequence ID" value="NZ_ANPE02000139.1"/>
</dbReference>
<evidence type="ECO:0000313" key="2">
    <source>
        <dbReference type="EMBL" id="EMY34020.1"/>
    </source>
</evidence>
<proteinExistence type="predicted"/>
<keyword evidence="1" id="KW-0472">Membrane</keyword>
<keyword evidence="3" id="KW-1185">Reference proteome</keyword>
<comment type="caution">
    <text evidence="2">The sequence shown here is derived from an EMBL/GenBank/DDBJ whole genome shotgun (WGS) entry which is preliminary data.</text>
</comment>
<evidence type="ECO:0000256" key="1">
    <source>
        <dbReference type="SAM" id="Phobius"/>
    </source>
</evidence>
<sequence length="254" mass="25439">MPHTVSRAVSAAGESTDVLAVANMPVLWICAAGVFAVIIIQSMIYMKAARKAAPAAGITPSELKLSFRSGAVAAIGPSLAVVIVAIALLAVFGTPAVLVRIGLIGSAAYETGAASIAAGTAGAELGGPTYTQNAFAIAFFAMSMGGAMWMLATLILTPLMKRGGSKLAKVNPAAMSIVPGAALLGAFISLGVAEVPKSMVHVVALVTSAAVMGLCAVLGRGPKRGWLREWSLGFAIVTALVVAFLVHTAGAPAA</sequence>
<keyword evidence="1" id="KW-0812">Transmembrane</keyword>
<feature type="transmembrane region" description="Helical" evidence="1">
    <location>
        <begin position="26"/>
        <end position="46"/>
    </location>
</feature>
<protein>
    <submittedName>
        <fullName evidence="2">Uncharacterized protein</fullName>
    </submittedName>
</protein>
<evidence type="ECO:0000313" key="3">
    <source>
        <dbReference type="Proteomes" id="UP000010729"/>
    </source>
</evidence>
<reference evidence="2 3" key="1">
    <citation type="journal article" date="2013" name="Genome Announc.">
        <title>Draft Genome Sequence of Arthrobacter crystallopoietes Strain BAB-32, Revealing Genes for Bioremediation.</title>
        <authorList>
            <person name="Joshi M.N."/>
            <person name="Pandit A.S."/>
            <person name="Sharma A."/>
            <person name="Pandya R.V."/>
            <person name="Desai S.M."/>
            <person name="Saxena A.K."/>
            <person name="Bagatharia S.B."/>
        </authorList>
    </citation>
    <scope>NUCLEOTIDE SEQUENCE [LARGE SCALE GENOMIC DNA]</scope>
    <source>
        <strain evidence="2 3">BAB-32</strain>
    </source>
</reference>
<feature type="transmembrane region" description="Helical" evidence="1">
    <location>
        <begin position="230"/>
        <end position="250"/>
    </location>
</feature>
<name>N1UY75_9MICC</name>
<feature type="transmembrane region" description="Helical" evidence="1">
    <location>
        <begin position="172"/>
        <end position="193"/>
    </location>
</feature>
<gene>
    <name evidence="2" type="ORF">D477_011906</name>
</gene>
<keyword evidence="1" id="KW-1133">Transmembrane helix</keyword>
<dbReference type="Pfam" id="PF16481">
    <property type="entry name" value="DUF5058"/>
    <property type="match status" value="1"/>
</dbReference>
<feature type="transmembrane region" description="Helical" evidence="1">
    <location>
        <begin position="67"/>
        <end position="92"/>
    </location>
</feature>
<dbReference type="AlphaFoldDB" id="N1UY75"/>
<feature type="transmembrane region" description="Helical" evidence="1">
    <location>
        <begin position="134"/>
        <end position="160"/>
    </location>
</feature>
<dbReference type="OrthoDB" id="86868at2"/>
<accession>N1UY75</accession>
<dbReference type="InterPro" id="IPR032479">
    <property type="entry name" value="DUF5058"/>
</dbReference>
<dbReference type="EMBL" id="ANPE02000139">
    <property type="protein sequence ID" value="EMY34020.1"/>
    <property type="molecule type" value="Genomic_DNA"/>
</dbReference>